<dbReference type="EMBL" id="BDVT01000059">
    <property type="protein sequence ID" value="GBV21846.1"/>
    <property type="molecule type" value="Genomic_DNA"/>
</dbReference>
<gene>
    <name evidence="1" type="primary">czrB_2</name>
    <name evidence="1" type="ORF">M1K003_2874</name>
</gene>
<organism evidence="1 2">
    <name type="scientific">Staphylococcus aureus</name>
    <dbReference type="NCBI Taxonomy" id="1280"/>
    <lineage>
        <taxon>Bacteria</taxon>
        <taxon>Bacillati</taxon>
        <taxon>Bacillota</taxon>
        <taxon>Bacilli</taxon>
        <taxon>Bacillales</taxon>
        <taxon>Staphylococcaceae</taxon>
        <taxon>Staphylococcus</taxon>
    </lineage>
</organism>
<comment type="caution">
    <text evidence="1">The sequence shown here is derived from an EMBL/GenBank/DDBJ whole genome shotgun (WGS) entry which is preliminary data.</text>
</comment>
<accession>A0A9P3DND0</accession>
<dbReference type="AlphaFoldDB" id="A0A9P3DND0"/>
<protein>
    <submittedName>
        <fullName evidence="1">Cation diffusion facilitator family transporter</fullName>
    </submittedName>
</protein>
<reference evidence="2" key="1">
    <citation type="submission" date="2017-08" db="EMBL/GenBank/DDBJ databases">
        <title>Protection against atopic dermatitis through acquisition of Staphylococcus quorum-sensing agr mutations in the skin.</title>
        <authorList>
            <person name="Nakamura Y."/>
            <person name="Takahashi H."/>
            <person name="Takaya A."/>
            <person name="Inoue Y."/>
            <person name="Katayama Y."/>
            <person name="Kusuya Y."/>
            <person name="Shoji T."/>
            <person name="Takada S."/>
            <person name="Nakagawa S."/>
            <person name="Oguma R."/>
            <person name="Ozawa N."/>
            <person name="Yamaide F."/>
            <person name="Suzuki S."/>
            <person name="Villaruz A."/>
            <person name="Otto M."/>
            <person name="Matsue H."/>
            <person name="Nunez G."/>
            <person name="Shimojo N."/>
        </authorList>
    </citation>
    <scope>NUCLEOTIDE SEQUENCE [LARGE SCALE GENOMIC DNA]</scope>
    <source>
        <strain evidence="2">M1K003</strain>
    </source>
</reference>
<evidence type="ECO:0000313" key="2">
    <source>
        <dbReference type="Proteomes" id="UP000265645"/>
    </source>
</evidence>
<sequence length="63" mass="7139">MNALSCHAVVPEYLSVQTCETMLKSIESDLLQLNIQHMTIQLETPEHKHDESTLCSGIHEHSH</sequence>
<evidence type="ECO:0000313" key="1">
    <source>
        <dbReference type="EMBL" id="GBV21846.1"/>
    </source>
</evidence>
<name>A0A9P3DND0_STAAU</name>
<proteinExistence type="predicted"/>
<dbReference type="Proteomes" id="UP000265645">
    <property type="component" value="Unassembled WGS sequence"/>
</dbReference>